<dbReference type="InterPro" id="IPR029063">
    <property type="entry name" value="SAM-dependent_MTases_sf"/>
</dbReference>
<keyword evidence="3 6" id="KW-0489">Methyltransferase</keyword>
<evidence type="ECO:0000256" key="3">
    <source>
        <dbReference type="ARBA" id="ARBA00022603"/>
    </source>
</evidence>
<evidence type="ECO:0000313" key="7">
    <source>
        <dbReference type="EMBL" id="OCC15811.1"/>
    </source>
</evidence>
<dbReference type="NCBIfam" id="TIGR00138">
    <property type="entry name" value="rsmG_gidB"/>
    <property type="match status" value="1"/>
</dbReference>
<feature type="binding site" evidence="6">
    <location>
        <position position="162"/>
    </location>
    <ligand>
        <name>S-adenosyl-L-methionine</name>
        <dbReference type="ChEBI" id="CHEBI:59789"/>
    </ligand>
</feature>
<dbReference type="EMBL" id="MAGO01000003">
    <property type="protein sequence ID" value="OCC15811.1"/>
    <property type="molecule type" value="Genomic_DNA"/>
</dbReference>
<evidence type="ECO:0000256" key="2">
    <source>
        <dbReference type="ARBA" id="ARBA00022552"/>
    </source>
</evidence>
<dbReference type="Pfam" id="PF02527">
    <property type="entry name" value="GidB"/>
    <property type="match status" value="1"/>
</dbReference>
<keyword evidence="1 6" id="KW-0963">Cytoplasm</keyword>
<dbReference type="Proteomes" id="UP000093080">
    <property type="component" value="Unassembled WGS sequence"/>
</dbReference>
<dbReference type="STRING" id="1156395.DBT_0736"/>
<dbReference type="GO" id="GO:0005829">
    <property type="term" value="C:cytosol"/>
    <property type="evidence" value="ECO:0007669"/>
    <property type="project" value="TreeGrafter"/>
</dbReference>
<comment type="similarity">
    <text evidence="6">Belongs to the methyltransferase superfamily. RNA methyltransferase RsmG family.</text>
</comment>
<sequence>MSSKFIERVFLGTGEGCPDKQTLETIEAYFQELIDWNKKTDLTGLRDLEAMAIKHLGDTLTLLPYIEDQELKIIDIGTGAGIPGILLKILRPKTCVVLVDSRRKRISFLRYCIARLGLKDIEAINMRLTPESASTLTKMAKSCKNAPSIDKFSSYFDIALSRAALDLSTMAKLTRPILKKRGRFILMKGPKGLQEIESARPLLVQDGWKIWYRETKLPIIGDRRVLIFGMVATD</sequence>
<gene>
    <name evidence="6" type="primary">rsmG</name>
    <name evidence="7" type="ORF">DBT_0736</name>
</gene>
<comment type="subcellular location">
    <subcellularLocation>
        <location evidence="6">Cytoplasm</location>
    </subcellularLocation>
</comment>
<evidence type="ECO:0000256" key="1">
    <source>
        <dbReference type="ARBA" id="ARBA00022490"/>
    </source>
</evidence>
<dbReference type="PANTHER" id="PTHR31760:SF0">
    <property type="entry name" value="S-ADENOSYL-L-METHIONINE-DEPENDENT METHYLTRANSFERASES SUPERFAMILY PROTEIN"/>
    <property type="match status" value="1"/>
</dbReference>
<keyword evidence="5 6" id="KW-0949">S-adenosyl-L-methionine</keyword>
<dbReference type="EC" id="2.1.1.-" evidence="6"/>
<evidence type="ECO:0000313" key="8">
    <source>
        <dbReference type="Proteomes" id="UP000093080"/>
    </source>
</evidence>
<evidence type="ECO:0000256" key="6">
    <source>
        <dbReference type="HAMAP-Rule" id="MF_00074"/>
    </source>
</evidence>
<comment type="caution">
    <text evidence="6">Lacks conserved residue(s) required for the propagation of feature annotation.</text>
</comment>
<keyword evidence="2 6" id="KW-0698">rRNA processing</keyword>
<dbReference type="AlphaFoldDB" id="A0A1B9F7R8"/>
<keyword evidence="4 6" id="KW-0808">Transferase</keyword>
<evidence type="ECO:0000256" key="4">
    <source>
        <dbReference type="ARBA" id="ARBA00022679"/>
    </source>
</evidence>
<dbReference type="GO" id="GO:0070043">
    <property type="term" value="F:rRNA (guanine-N7-)-methyltransferase activity"/>
    <property type="evidence" value="ECO:0007669"/>
    <property type="project" value="UniProtKB-UniRule"/>
</dbReference>
<accession>A0A1B9F7R8</accession>
<comment type="function">
    <text evidence="6">Specifically methylates the N7 position of a guanine in 16S rRNA.</text>
</comment>
<dbReference type="InterPro" id="IPR003682">
    <property type="entry name" value="rRNA_ssu_MeTfrase_G"/>
</dbReference>
<organism evidence="7 8">
    <name type="scientific">Dissulfuribacter thermophilus</name>
    <dbReference type="NCBI Taxonomy" id="1156395"/>
    <lineage>
        <taxon>Bacteria</taxon>
        <taxon>Pseudomonadati</taxon>
        <taxon>Thermodesulfobacteriota</taxon>
        <taxon>Dissulfuribacteria</taxon>
        <taxon>Dissulfuribacterales</taxon>
        <taxon>Dissulfuribacteraceae</taxon>
        <taxon>Dissulfuribacter</taxon>
    </lineage>
</organism>
<dbReference type="PANTHER" id="PTHR31760">
    <property type="entry name" value="S-ADENOSYL-L-METHIONINE-DEPENDENT METHYLTRANSFERASES SUPERFAMILY PROTEIN"/>
    <property type="match status" value="1"/>
</dbReference>
<reference evidence="7 8" key="1">
    <citation type="submission" date="2016-06" db="EMBL/GenBank/DDBJ databases">
        <title>Respiratory ammonification of nitrate coupled to the oxidation of elemental sulfur in deep-sea autotrophic thermophilic bacteria.</title>
        <authorList>
            <person name="Slobodkina G.B."/>
            <person name="Mardanov A.V."/>
            <person name="Ravin N.V."/>
            <person name="Frolova A.A."/>
            <person name="Viryasiv M.B."/>
            <person name="Chernyh N.A."/>
            <person name="Bonch-Osmolovskaya E.A."/>
            <person name="Slobodkin A.I."/>
        </authorList>
    </citation>
    <scope>NUCLEOTIDE SEQUENCE [LARGE SCALE GENOMIC DNA]</scope>
    <source>
        <strain evidence="7 8">S69</strain>
    </source>
</reference>
<dbReference type="HAMAP" id="MF_00074">
    <property type="entry name" value="16SrRNA_methyltr_G"/>
    <property type="match status" value="1"/>
</dbReference>
<proteinExistence type="inferred from homology"/>
<dbReference type="Gene3D" id="3.40.50.150">
    <property type="entry name" value="Vaccinia Virus protein VP39"/>
    <property type="match status" value="1"/>
</dbReference>
<dbReference type="SUPFAM" id="SSF53335">
    <property type="entry name" value="S-adenosyl-L-methionine-dependent methyltransferases"/>
    <property type="match status" value="1"/>
</dbReference>
<feature type="binding site" evidence="6">
    <location>
        <position position="77"/>
    </location>
    <ligand>
        <name>S-adenosyl-L-methionine</name>
        <dbReference type="ChEBI" id="CHEBI:59789"/>
    </ligand>
</feature>
<keyword evidence="8" id="KW-1185">Reference proteome</keyword>
<name>A0A1B9F7R8_9BACT</name>
<dbReference type="RefSeq" id="WP_067616475.1">
    <property type="nucleotide sequence ID" value="NZ_MAGO01000003.1"/>
</dbReference>
<comment type="caution">
    <text evidence="7">The sequence shown here is derived from an EMBL/GenBank/DDBJ whole genome shotgun (WGS) entry which is preliminary data.</text>
</comment>
<protein>
    <recommendedName>
        <fullName evidence="6">Ribosomal RNA small subunit methyltransferase G</fullName>
        <ecNumber evidence="6">2.1.1.-</ecNumber>
    </recommendedName>
    <alternativeName>
        <fullName evidence="6">16S rRNA 7-methylguanosine methyltransferase</fullName>
        <shortName evidence="6">16S rRNA m7G methyltransferase</shortName>
    </alternativeName>
</protein>
<evidence type="ECO:0000256" key="5">
    <source>
        <dbReference type="ARBA" id="ARBA00022691"/>
    </source>
</evidence>
<dbReference type="CDD" id="cd02440">
    <property type="entry name" value="AdoMet_MTases"/>
    <property type="match status" value="1"/>
</dbReference>